<evidence type="ECO:0000256" key="8">
    <source>
        <dbReference type="ARBA" id="ARBA00032658"/>
    </source>
</evidence>
<evidence type="ECO:0000259" key="11">
    <source>
        <dbReference type="Pfam" id="PF02163"/>
    </source>
</evidence>
<dbReference type="PRINTS" id="PR01000">
    <property type="entry name" value="SREBPS2PTASE"/>
</dbReference>
<dbReference type="EC" id="3.4.24.85" evidence="3"/>
<dbReference type="GO" id="GO:0012505">
    <property type="term" value="C:endomembrane system"/>
    <property type="evidence" value="ECO:0007669"/>
    <property type="project" value="UniProtKB-SubCell"/>
</dbReference>
<keyword evidence="13" id="KW-1185">Reference proteome</keyword>
<evidence type="ECO:0000256" key="3">
    <source>
        <dbReference type="ARBA" id="ARBA00012347"/>
    </source>
</evidence>
<keyword evidence="7 10" id="KW-0472">Membrane</keyword>
<dbReference type="AlphaFoldDB" id="A0A9P0LRX6"/>
<evidence type="ECO:0000256" key="6">
    <source>
        <dbReference type="ARBA" id="ARBA00022989"/>
    </source>
</evidence>
<evidence type="ECO:0000256" key="5">
    <source>
        <dbReference type="ARBA" id="ARBA00022692"/>
    </source>
</evidence>
<dbReference type="GO" id="GO:1905897">
    <property type="term" value="P:regulation of response to endoplasmic reticulum stress"/>
    <property type="evidence" value="ECO:0007669"/>
    <property type="project" value="TreeGrafter"/>
</dbReference>
<feature type="transmembrane region" description="Helical" evidence="10">
    <location>
        <begin position="198"/>
        <end position="219"/>
    </location>
</feature>
<keyword evidence="5 10" id="KW-0812">Transmembrane</keyword>
<dbReference type="InterPro" id="IPR008915">
    <property type="entry name" value="Peptidase_M50"/>
</dbReference>
<sequence>MDVTVALLVIAVIYGILLFFDNFFKTCMHYPYIRFLEETGIQLKFFSVCWKTKAFNRSLIRWGNSNPRYLKIWFKIGTYVTFVLLPFSLVLLLYSILVNFSSTDSGSSQFVLQPVLPGINLPASELAYYSLTLILCTVVHELGHAIAAVLYDVNIIDVGANIVFVLPFAYVNLCTERFLALRPTHTLKILCAGVWHNIVLSVVALLLYFMLPTLFSVFFHLNSGVAITEIAKNSHLAGSKGLNIGDTVFQINECDVRDENSWYKCLAQTDILKPAFCIEPDLIHQYDESIPLKHIGEGHIECCESNKKENVCFEYLDPADGILELPSHVCLPARRVVERSEHFCSSTPYICPTNLYCFRPILANSTNLFKISTETKDVIYLGLVSDLYRTIHVSSYIPKYFFKTPTLPDAVTKFLKYVTIMSLGLAIINVLPCKFMDGQYITEMLALILFKSHFGESNVKLATSVVNVLFTIIIVCYCVYSLSKSLL</sequence>
<feature type="transmembrane region" description="Helical" evidence="10">
    <location>
        <begin position="158"/>
        <end position="178"/>
    </location>
</feature>
<dbReference type="GO" id="GO:0016020">
    <property type="term" value="C:membrane"/>
    <property type="evidence" value="ECO:0007669"/>
    <property type="project" value="InterPro"/>
</dbReference>
<feature type="domain" description="Peptidase M50" evidence="11">
    <location>
        <begin position="129"/>
        <end position="469"/>
    </location>
</feature>
<dbReference type="EMBL" id="CAKOFQ010007339">
    <property type="protein sequence ID" value="CAH1998758.1"/>
    <property type="molecule type" value="Genomic_DNA"/>
</dbReference>
<protein>
    <recommendedName>
        <fullName evidence="4">Membrane-bound transcription factor site-2 protease</fullName>
        <ecNumber evidence="3">3.4.24.85</ecNumber>
    </recommendedName>
    <alternativeName>
        <fullName evidence="8">Endopeptidase S2P</fullName>
    </alternativeName>
</protein>
<evidence type="ECO:0000256" key="7">
    <source>
        <dbReference type="ARBA" id="ARBA00023136"/>
    </source>
</evidence>
<dbReference type="Pfam" id="PF02163">
    <property type="entry name" value="Peptidase_M50"/>
    <property type="match status" value="1"/>
</dbReference>
<dbReference type="PANTHER" id="PTHR13325">
    <property type="entry name" value="PROTEASE M50 MEMBRANE-BOUND TRANSCRIPTION FACTOR SITE 2 PROTEASE"/>
    <property type="match status" value="1"/>
</dbReference>
<dbReference type="GO" id="GO:0031293">
    <property type="term" value="P:membrane protein intracellular domain proteolysis"/>
    <property type="evidence" value="ECO:0007669"/>
    <property type="project" value="TreeGrafter"/>
</dbReference>
<comment type="caution">
    <text evidence="12">The sequence shown here is derived from an EMBL/GenBank/DDBJ whole genome shotgun (WGS) entry which is preliminary data.</text>
</comment>
<feature type="transmembrane region" description="Helical" evidence="10">
    <location>
        <begin position="126"/>
        <end position="151"/>
    </location>
</feature>
<evidence type="ECO:0000256" key="4">
    <source>
        <dbReference type="ARBA" id="ARBA00014400"/>
    </source>
</evidence>
<evidence type="ECO:0000256" key="9">
    <source>
        <dbReference type="ARBA" id="ARBA00045828"/>
    </source>
</evidence>
<comment type="function">
    <text evidence="9">Zinc metalloprotease that mediates intramembrane proteolysis of proteins such as ATF6, ATF6B, SREBF1/SREBP1 and SREBF2/SREBP2. Catalyzes the second step in the proteolytic activation of the sterol regulatory element-binding proteins (SREBPs) SREBF1/SREBP1 and SREBF2/SREBP2: cleaves SREBPs within the first transmembrane segment, thereby releasing the N-terminal segment with a portion of the transmembrane segment attached. Mature N-terminal SREBP fragments shuttle to the nucleus and activate gene transcription. Also mediates the second step in the proteolytic activation of the cyclic AMP-dependent transcription factor ATF-6 (ATF6 and ATF6B). Involved in intramembrane proteolysis during bone formation. In astrocytes and osteoblasts, upon DNA damage and ER stress, mediates the second step of the regulated intramembrane proteolytic activation of the transcription factor CREB3L1, leading to the inhibition of cell-cycle progression.</text>
</comment>
<gene>
    <name evidence="12" type="ORF">ACAOBT_LOCUS24555</name>
</gene>
<comment type="subcellular location">
    <subcellularLocation>
        <location evidence="2">Endomembrane system</location>
        <topology evidence="2">Multi-pass membrane protein</topology>
    </subcellularLocation>
</comment>
<feature type="transmembrane region" description="Helical" evidence="10">
    <location>
        <begin position="6"/>
        <end position="24"/>
    </location>
</feature>
<comment type="catalytic activity">
    <reaction evidence="1">
        <text>Cleaves several transcription factors that are type-2 transmembrane proteins within membrane-spanning domains. Known substrates include sterol regulatory element-binding protein (SREBP) -1, SREBP-2 and forms of the transcriptional activator ATF6. SREBP-2 is cleaved at the site 477-DRSRILL-|-CVLTFLCLSFNPLTSLLQWGGA-505. The residues Asn-Pro, 11 residues distal to the site of cleavage in the membrane-spanning domain, are important for cleavage by S2P endopeptidase. Replacement of either of these residues does not prevent cleavage, but there is no cleavage if both of these residues are replaced.</text>
        <dbReference type="EC" id="3.4.24.85"/>
    </reaction>
</comment>
<dbReference type="GO" id="GO:0005737">
    <property type="term" value="C:cytoplasm"/>
    <property type="evidence" value="ECO:0007669"/>
    <property type="project" value="TreeGrafter"/>
</dbReference>
<keyword evidence="6 10" id="KW-1133">Transmembrane helix</keyword>
<organism evidence="12 13">
    <name type="scientific">Acanthoscelides obtectus</name>
    <name type="common">Bean weevil</name>
    <name type="synonym">Bruchus obtectus</name>
    <dbReference type="NCBI Taxonomy" id="200917"/>
    <lineage>
        <taxon>Eukaryota</taxon>
        <taxon>Metazoa</taxon>
        <taxon>Ecdysozoa</taxon>
        <taxon>Arthropoda</taxon>
        <taxon>Hexapoda</taxon>
        <taxon>Insecta</taxon>
        <taxon>Pterygota</taxon>
        <taxon>Neoptera</taxon>
        <taxon>Endopterygota</taxon>
        <taxon>Coleoptera</taxon>
        <taxon>Polyphaga</taxon>
        <taxon>Cucujiformia</taxon>
        <taxon>Chrysomeloidea</taxon>
        <taxon>Chrysomelidae</taxon>
        <taxon>Bruchinae</taxon>
        <taxon>Bruchini</taxon>
        <taxon>Acanthoscelides</taxon>
    </lineage>
</organism>
<evidence type="ECO:0000313" key="13">
    <source>
        <dbReference type="Proteomes" id="UP001152888"/>
    </source>
</evidence>
<evidence type="ECO:0000313" key="12">
    <source>
        <dbReference type="EMBL" id="CAH1998758.1"/>
    </source>
</evidence>
<name>A0A9P0LRX6_ACAOB</name>
<evidence type="ECO:0000256" key="2">
    <source>
        <dbReference type="ARBA" id="ARBA00004127"/>
    </source>
</evidence>
<reference evidence="12" key="1">
    <citation type="submission" date="2022-03" db="EMBL/GenBank/DDBJ databases">
        <authorList>
            <person name="Sayadi A."/>
        </authorList>
    </citation>
    <scope>NUCLEOTIDE SEQUENCE</scope>
</reference>
<dbReference type="Proteomes" id="UP001152888">
    <property type="component" value="Unassembled WGS sequence"/>
</dbReference>
<evidence type="ECO:0000256" key="1">
    <source>
        <dbReference type="ARBA" id="ARBA00001350"/>
    </source>
</evidence>
<dbReference type="PANTHER" id="PTHR13325:SF3">
    <property type="entry name" value="MEMBRANE-BOUND TRANSCRIPTION FACTOR SITE-2 PROTEASE"/>
    <property type="match status" value="1"/>
</dbReference>
<dbReference type="OrthoDB" id="69989at2759"/>
<feature type="transmembrane region" description="Helical" evidence="10">
    <location>
        <begin position="461"/>
        <end position="482"/>
    </location>
</feature>
<accession>A0A9P0LRX6</accession>
<dbReference type="InterPro" id="IPR001193">
    <property type="entry name" value="MBTPS2"/>
</dbReference>
<proteinExistence type="predicted"/>
<feature type="transmembrane region" description="Helical" evidence="10">
    <location>
        <begin position="414"/>
        <end position="431"/>
    </location>
</feature>
<dbReference type="GO" id="GO:0004222">
    <property type="term" value="F:metalloendopeptidase activity"/>
    <property type="evidence" value="ECO:0007669"/>
    <property type="project" value="InterPro"/>
</dbReference>
<evidence type="ECO:0000256" key="10">
    <source>
        <dbReference type="SAM" id="Phobius"/>
    </source>
</evidence>
<feature type="transmembrane region" description="Helical" evidence="10">
    <location>
        <begin position="76"/>
        <end position="97"/>
    </location>
</feature>